<dbReference type="AlphaFoldDB" id="A0A815S4V0"/>
<dbReference type="Proteomes" id="UP000682733">
    <property type="component" value="Unassembled WGS sequence"/>
</dbReference>
<dbReference type="Proteomes" id="UP000677228">
    <property type="component" value="Unassembled WGS sequence"/>
</dbReference>
<dbReference type="Proteomes" id="UP000681722">
    <property type="component" value="Unassembled WGS sequence"/>
</dbReference>
<proteinExistence type="predicted"/>
<dbReference type="EMBL" id="CAJNOK010032817">
    <property type="protein sequence ID" value="CAF1488029.1"/>
    <property type="molecule type" value="Genomic_DNA"/>
</dbReference>
<dbReference type="EMBL" id="CAJOBA010054769">
    <property type="protein sequence ID" value="CAF4277553.1"/>
    <property type="molecule type" value="Genomic_DNA"/>
</dbReference>
<evidence type="ECO:0000313" key="2">
    <source>
        <dbReference type="EMBL" id="CAF1487145.1"/>
    </source>
</evidence>
<comment type="caution">
    <text evidence="2">The sequence shown here is derived from an EMBL/GenBank/DDBJ whole genome shotgun (WGS) entry which is preliminary data.</text>
</comment>
<evidence type="ECO:0000313" key="4">
    <source>
        <dbReference type="EMBL" id="CAF4277553.1"/>
    </source>
</evidence>
<name>A0A815S4V0_9BILA</name>
<keyword evidence="6" id="KW-1185">Reference proteome</keyword>
<evidence type="ECO:0000313" key="3">
    <source>
        <dbReference type="EMBL" id="CAF1488029.1"/>
    </source>
</evidence>
<feature type="compositionally biased region" description="Acidic residues" evidence="1">
    <location>
        <begin position="67"/>
        <end position="79"/>
    </location>
</feature>
<feature type="region of interest" description="Disordered" evidence="1">
    <location>
        <begin position="67"/>
        <end position="96"/>
    </location>
</feature>
<evidence type="ECO:0000313" key="6">
    <source>
        <dbReference type="Proteomes" id="UP000663829"/>
    </source>
</evidence>
<evidence type="ECO:0000256" key="1">
    <source>
        <dbReference type="SAM" id="MobiDB-lite"/>
    </source>
</evidence>
<gene>
    <name evidence="2" type="ORF">GPM918_LOCUS36088</name>
    <name evidence="3" type="ORF">OVA965_LOCUS36366</name>
    <name evidence="5" type="ORF">SRO942_LOCUS36814</name>
    <name evidence="4" type="ORF">TMI583_LOCUS37373</name>
</gene>
<dbReference type="EMBL" id="CAJOBC010086986">
    <property type="protein sequence ID" value="CAF4350924.1"/>
    <property type="molecule type" value="Genomic_DNA"/>
</dbReference>
<evidence type="ECO:0000313" key="5">
    <source>
        <dbReference type="EMBL" id="CAF4350924.1"/>
    </source>
</evidence>
<dbReference type="EMBL" id="CAJNOQ010021499">
    <property type="protein sequence ID" value="CAF1487145.1"/>
    <property type="molecule type" value="Genomic_DNA"/>
</dbReference>
<dbReference type="Proteomes" id="UP000663829">
    <property type="component" value="Unassembled WGS sequence"/>
</dbReference>
<accession>A0A815S4V0</accession>
<feature type="compositionally biased region" description="Basic and acidic residues" evidence="1">
    <location>
        <begin position="80"/>
        <end position="96"/>
    </location>
</feature>
<organism evidence="2 6">
    <name type="scientific">Didymodactylos carnosus</name>
    <dbReference type="NCBI Taxonomy" id="1234261"/>
    <lineage>
        <taxon>Eukaryota</taxon>
        <taxon>Metazoa</taxon>
        <taxon>Spiralia</taxon>
        <taxon>Gnathifera</taxon>
        <taxon>Rotifera</taxon>
        <taxon>Eurotatoria</taxon>
        <taxon>Bdelloidea</taxon>
        <taxon>Philodinida</taxon>
        <taxon>Philodinidae</taxon>
        <taxon>Didymodactylos</taxon>
    </lineage>
</organism>
<reference evidence="2" key="1">
    <citation type="submission" date="2021-02" db="EMBL/GenBank/DDBJ databases">
        <authorList>
            <person name="Nowell W R."/>
        </authorList>
    </citation>
    <scope>NUCLEOTIDE SEQUENCE</scope>
</reference>
<protein>
    <submittedName>
        <fullName evidence="2">Uncharacterized protein</fullName>
    </submittedName>
</protein>
<sequence length="96" mass="11159">MQSGGISDGPTLSIFSKTKVNMFKYSTFVHEIREKRSFNSTIRYLRLLKKKNYLEDPTSSISVGIELEECEDNNDDDDKKEETCKRENESNVKENE</sequence>